<gene>
    <name evidence="1" type="ORF">AO370_1499</name>
</gene>
<sequence>MVIFMNDPTIISTQPKTGFINPFTDYGFKKSLVKKPVK</sequence>
<name>A0AB36DMJ5_MORCA</name>
<proteinExistence type="predicted"/>
<reference evidence="1 2" key="1">
    <citation type="journal article" date="2016" name="Genome Biol. Evol.">
        <title>Comparative Genomic Analyses of the Moraxella catarrhalis Serosensitive and Seroresistant Lineages Demonstrate Their Independent Evolution.</title>
        <authorList>
            <person name="Earl J.P."/>
            <person name="de Vries S.P."/>
            <person name="Ahmed A."/>
            <person name="Powell E."/>
            <person name="Schultz M.P."/>
            <person name="Hermans P.W."/>
            <person name="Hill D.J."/>
            <person name="Zhou Z."/>
            <person name="Constantinidou C.I."/>
            <person name="Hu F.Z."/>
            <person name="Bootsma H.J."/>
            <person name="Ehrlich G.D."/>
        </authorList>
    </citation>
    <scope>NUCLEOTIDE SEQUENCE [LARGE SCALE GENOMIC DNA]</scope>
    <source>
        <strain evidence="1 2">F23</strain>
    </source>
</reference>
<protein>
    <submittedName>
        <fullName evidence="1">Uncharacterized protein</fullName>
    </submittedName>
</protein>
<dbReference type="EMBL" id="LXHQ01000035">
    <property type="protein sequence ID" value="OAV24553.1"/>
    <property type="molecule type" value="Genomic_DNA"/>
</dbReference>
<evidence type="ECO:0000313" key="1">
    <source>
        <dbReference type="EMBL" id="OAV24553.1"/>
    </source>
</evidence>
<organism evidence="1 2">
    <name type="scientific">Moraxella catarrhalis</name>
    <name type="common">Branhamella catarrhalis</name>
    <dbReference type="NCBI Taxonomy" id="480"/>
    <lineage>
        <taxon>Bacteria</taxon>
        <taxon>Pseudomonadati</taxon>
        <taxon>Pseudomonadota</taxon>
        <taxon>Gammaproteobacteria</taxon>
        <taxon>Moraxellales</taxon>
        <taxon>Moraxellaceae</taxon>
        <taxon>Moraxella</taxon>
    </lineage>
</organism>
<dbReference type="AlphaFoldDB" id="A0AB36DMJ5"/>
<dbReference type="Proteomes" id="UP000078295">
    <property type="component" value="Unassembled WGS sequence"/>
</dbReference>
<evidence type="ECO:0000313" key="2">
    <source>
        <dbReference type="Proteomes" id="UP000078295"/>
    </source>
</evidence>
<comment type="caution">
    <text evidence="1">The sequence shown here is derived from an EMBL/GenBank/DDBJ whole genome shotgun (WGS) entry which is preliminary data.</text>
</comment>
<accession>A0AB36DMJ5</accession>